<dbReference type="InterPro" id="IPR015424">
    <property type="entry name" value="PyrdxlP-dep_Trfase"/>
</dbReference>
<evidence type="ECO:0000256" key="1">
    <source>
        <dbReference type="ARBA" id="ARBA00001933"/>
    </source>
</evidence>
<dbReference type="InterPro" id="IPR006947">
    <property type="entry name" value="EGF_alliinase"/>
</dbReference>
<dbReference type="CDD" id="cd00609">
    <property type="entry name" value="AAT_like"/>
    <property type="match status" value="1"/>
</dbReference>
<dbReference type="OMA" id="CEREEDW"/>
<proteinExistence type="inferred from homology"/>
<dbReference type="InterPro" id="IPR006948">
    <property type="entry name" value="Alliinase_C"/>
</dbReference>
<dbReference type="InterPro" id="IPR015421">
    <property type="entry name" value="PyrdxlP-dep_Trfase_major"/>
</dbReference>
<evidence type="ECO:0000256" key="3">
    <source>
        <dbReference type="ARBA" id="ARBA00022576"/>
    </source>
</evidence>
<dbReference type="Gene3D" id="2.10.25.30">
    <property type="entry name" value="EGF-like, alliinase"/>
    <property type="match status" value="1"/>
</dbReference>
<name>A0A1R3HSY2_COCAP</name>
<dbReference type="SUPFAM" id="SSF53383">
    <property type="entry name" value="PLP-dependent transferases"/>
    <property type="match status" value="1"/>
</dbReference>
<comment type="cofactor">
    <cofactor evidence="1">
        <name>pyridoxal 5'-phosphate</name>
        <dbReference type="ChEBI" id="CHEBI:597326"/>
    </cofactor>
</comment>
<keyword evidence="8" id="KW-1185">Reference proteome</keyword>
<organism evidence="7 8">
    <name type="scientific">Corchorus capsularis</name>
    <name type="common">Jute</name>
    <dbReference type="NCBI Taxonomy" id="210143"/>
    <lineage>
        <taxon>Eukaryota</taxon>
        <taxon>Viridiplantae</taxon>
        <taxon>Streptophyta</taxon>
        <taxon>Embryophyta</taxon>
        <taxon>Tracheophyta</taxon>
        <taxon>Spermatophyta</taxon>
        <taxon>Magnoliopsida</taxon>
        <taxon>eudicotyledons</taxon>
        <taxon>Gunneridae</taxon>
        <taxon>Pentapetalae</taxon>
        <taxon>rosids</taxon>
        <taxon>malvids</taxon>
        <taxon>Malvales</taxon>
        <taxon>Malvaceae</taxon>
        <taxon>Grewioideae</taxon>
        <taxon>Apeibeae</taxon>
        <taxon>Corchorus</taxon>
    </lineage>
</organism>
<dbReference type="Gene3D" id="3.40.640.10">
    <property type="entry name" value="Type I PLP-dependent aspartate aminotransferase-like (Major domain)"/>
    <property type="match status" value="1"/>
</dbReference>
<keyword evidence="3" id="KW-0808">Transferase</keyword>
<dbReference type="InterPro" id="IPR050478">
    <property type="entry name" value="Ethylene_sulfur-biosynth"/>
</dbReference>
<reference evidence="7 8" key="1">
    <citation type="submission" date="2013-09" db="EMBL/GenBank/DDBJ databases">
        <title>Corchorus capsularis genome sequencing.</title>
        <authorList>
            <person name="Alam M."/>
            <person name="Haque M.S."/>
            <person name="Islam M.S."/>
            <person name="Emdad E.M."/>
            <person name="Islam M.M."/>
            <person name="Ahmed B."/>
            <person name="Halim A."/>
            <person name="Hossen Q.M.M."/>
            <person name="Hossain M.Z."/>
            <person name="Ahmed R."/>
            <person name="Khan M.M."/>
            <person name="Islam R."/>
            <person name="Rashid M.M."/>
            <person name="Khan S.A."/>
            <person name="Rahman M.S."/>
            <person name="Alam M."/>
        </authorList>
    </citation>
    <scope>NUCLEOTIDE SEQUENCE [LARGE SCALE GENOMIC DNA]</scope>
    <source>
        <strain evidence="8">cv. CVL-1</strain>
        <tissue evidence="7">Whole seedling</tissue>
    </source>
</reference>
<dbReference type="PANTHER" id="PTHR43795:SF20">
    <property type="entry name" value="TRYPTOPHAN AMINOTRANSFERASE-RELATED PROTEIN 3"/>
    <property type="match status" value="1"/>
</dbReference>
<dbReference type="Pfam" id="PF04863">
    <property type="entry name" value="EGF_alliinase"/>
    <property type="match status" value="1"/>
</dbReference>
<evidence type="ECO:0000256" key="2">
    <source>
        <dbReference type="ARBA" id="ARBA00006312"/>
    </source>
</evidence>
<comment type="caution">
    <text evidence="7">The sequence shown here is derived from an EMBL/GenBank/DDBJ whole genome shotgun (WGS) entry which is preliminary data.</text>
</comment>
<dbReference type="Gramene" id="OMO73505">
    <property type="protein sequence ID" value="OMO73505"/>
    <property type="gene ID" value="CCACVL1_17240"/>
</dbReference>
<dbReference type="GO" id="GO:0008483">
    <property type="term" value="F:transaminase activity"/>
    <property type="evidence" value="ECO:0007669"/>
    <property type="project" value="UniProtKB-KW"/>
</dbReference>
<keyword evidence="3" id="KW-0032">Aminotransferase</keyword>
<evidence type="ECO:0000259" key="6">
    <source>
        <dbReference type="Pfam" id="PF04864"/>
    </source>
</evidence>
<dbReference type="Proteomes" id="UP000188268">
    <property type="component" value="Unassembled WGS sequence"/>
</dbReference>
<evidence type="ECO:0000256" key="4">
    <source>
        <dbReference type="ARBA" id="ARBA00022898"/>
    </source>
</evidence>
<protein>
    <submittedName>
        <fullName evidence="7">EGF-like, alliinase</fullName>
    </submittedName>
</protein>
<dbReference type="OrthoDB" id="2020362at2759"/>
<keyword evidence="4" id="KW-0663">Pyridoxal phosphate</keyword>
<dbReference type="InterPro" id="IPR015422">
    <property type="entry name" value="PyrdxlP-dep_Trfase_small"/>
</dbReference>
<dbReference type="Pfam" id="PF04864">
    <property type="entry name" value="Alliinase_C"/>
    <property type="match status" value="1"/>
</dbReference>
<dbReference type="InterPro" id="IPR037029">
    <property type="entry name" value="Alliinase_N_sf"/>
</dbReference>
<feature type="domain" description="Alliinase C-terminal" evidence="6">
    <location>
        <begin position="102"/>
        <end position="440"/>
    </location>
</feature>
<evidence type="ECO:0000313" key="8">
    <source>
        <dbReference type="Proteomes" id="UP000188268"/>
    </source>
</evidence>
<dbReference type="PANTHER" id="PTHR43795">
    <property type="entry name" value="BIFUNCTIONAL ASPARTATE AMINOTRANSFERASE AND GLUTAMATE/ASPARTATE-PREPHENATE AMINOTRANSFERASE-RELATED"/>
    <property type="match status" value="1"/>
</dbReference>
<comment type="similarity">
    <text evidence="2">Belongs to the alliinase family.</text>
</comment>
<sequence>MGKIDGSKYIVASITLNLILIINLCVSGKWKLSWSSQAAIEAETVAAISCSGHGRAFLDGLVLDGKQPICECNSCYQGSDCSNFIPGCAANVDGYVPFLLVQHAASSAVVVAGWHRMSYKFNDHTFISQELERLIRKVHDIVGNAVTDNRFIVFGAGSTQILSAAVYALSADNASSPARVLTSNPYYPLYKMQTELFASVNFEYQGDTSLWKNSSDAGTNMIEFVTSPNNPDGQLNKAVLHGPYAKAIYDRAYYWPHFTPIPAPADEDVMMFTLSKLTGHAGSRFGWAVIKDEAVFQRMTKHIGVTSIGVSRDGQLRALKLLKVVLEREGKEIFEFGYETMKTRWEKLVKALSLSKRFSLQDIEPQFCTFFQKLRQLSPAYAWLKCEREEEKDCYAVHKAANIIGHEGSVFGAEDRYIRLSMIGTQDEYDLLIDRLNKLVSEEVGAKTMRRMQPSCSLLKISKKNFTTCNIEILRQYYLPSYISISIS</sequence>
<dbReference type="GO" id="GO:0016846">
    <property type="term" value="F:carbon-sulfur lyase activity"/>
    <property type="evidence" value="ECO:0007669"/>
    <property type="project" value="InterPro"/>
</dbReference>
<evidence type="ECO:0000313" key="7">
    <source>
        <dbReference type="EMBL" id="OMO73505.1"/>
    </source>
</evidence>
<dbReference type="Gene3D" id="3.90.1150.10">
    <property type="entry name" value="Aspartate Aminotransferase, domain 1"/>
    <property type="match status" value="1"/>
</dbReference>
<accession>A0A1R3HSY2</accession>
<dbReference type="AlphaFoldDB" id="A0A1R3HSY2"/>
<feature type="domain" description="Alliinase EGF-like" evidence="5">
    <location>
        <begin position="33"/>
        <end position="88"/>
    </location>
</feature>
<dbReference type="STRING" id="210143.A0A1R3HSY2"/>
<dbReference type="GO" id="GO:0006520">
    <property type="term" value="P:amino acid metabolic process"/>
    <property type="evidence" value="ECO:0007669"/>
    <property type="project" value="TreeGrafter"/>
</dbReference>
<dbReference type="EMBL" id="AWWV01011202">
    <property type="protein sequence ID" value="OMO73505.1"/>
    <property type="molecule type" value="Genomic_DNA"/>
</dbReference>
<gene>
    <name evidence="7" type="ORF">CCACVL1_17240</name>
</gene>
<evidence type="ECO:0000259" key="5">
    <source>
        <dbReference type="Pfam" id="PF04863"/>
    </source>
</evidence>